<dbReference type="Pfam" id="PF01055">
    <property type="entry name" value="Glyco_hydro_31_2nd"/>
    <property type="match status" value="1"/>
</dbReference>
<comment type="caution">
    <text evidence="8">The sequence shown here is derived from an EMBL/GenBank/DDBJ whole genome shotgun (WGS) entry which is preliminary data.</text>
</comment>
<dbReference type="OrthoDB" id="10070917at2759"/>
<dbReference type="Pfam" id="PF21365">
    <property type="entry name" value="Glyco_hydro_31_3rd"/>
    <property type="match status" value="1"/>
</dbReference>
<dbReference type="PANTHER" id="PTHR22762">
    <property type="entry name" value="ALPHA-GLUCOSIDASE"/>
    <property type="match status" value="1"/>
</dbReference>
<dbReference type="SUPFAM" id="SSF51011">
    <property type="entry name" value="Glycosyl hydrolase domain"/>
    <property type="match status" value="1"/>
</dbReference>
<feature type="region of interest" description="Disordered" evidence="5">
    <location>
        <begin position="937"/>
        <end position="964"/>
    </location>
</feature>
<dbReference type="CDD" id="cd14752">
    <property type="entry name" value="GH31_N"/>
    <property type="match status" value="1"/>
</dbReference>
<dbReference type="EMBL" id="CAJPDT010000210">
    <property type="protein sequence ID" value="CAF9942675.1"/>
    <property type="molecule type" value="Genomic_DNA"/>
</dbReference>
<dbReference type="Proteomes" id="UP000664534">
    <property type="component" value="Unassembled WGS sequence"/>
</dbReference>
<dbReference type="GO" id="GO:0005975">
    <property type="term" value="P:carbohydrate metabolic process"/>
    <property type="evidence" value="ECO:0007669"/>
    <property type="project" value="InterPro"/>
</dbReference>
<feature type="compositionally biased region" description="Polar residues" evidence="5">
    <location>
        <begin position="937"/>
        <end position="950"/>
    </location>
</feature>
<dbReference type="InterPro" id="IPR048395">
    <property type="entry name" value="Glyco_hydro_31_C"/>
</dbReference>
<keyword evidence="4" id="KW-0326">Glycosidase</keyword>
<dbReference type="Gene3D" id="3.20.20.80">
    <property type="entry name" value="Glycosidases"/>
    <property type="match status" value="1"/>
</dbReference>
<dbReference type="InterPro" id="IPR017853">
    <property type="entry name" value="GH"/>
</dbReference>
<dbReference type="AlphaFoldDB" id="A0A8H3J8Q5"/>
<comment type="catalytic activity">
    <reaction evidence="1">
        <text>Hydrolysis of terminal, non-reducing (1-&gt;4)-linked alpha-D-glucose residues with release of alpha-D-glucose.</text>
        <dbReference type="EC" id="3.2.1.20"/>
    </reaction>
</comment>
<dbReference type="EC" id="3.2.1.20" evidence="3"/>
<dbReference type="GO" id="GO:0004558">
    <property type="term" value="F:alpha-1,4-glucosidase activity"/>
    <property type="evidence" value="ECO:0007669"/>
    <property type="project" value="UniProtKB-EC"/>
</dbReference>
<proteinExistence type="inferred from homology"/>
<evidence type="ECO:0000256" key="1">
    <source>
        <dbReference type="ARBA" id="ARBA00001657"/>
    </source>
</evidence>
<dbReference type="GO" id="GO:0030246">
    <property type="term" value="F:carbohydrate binding"/>
    <property type="evidence" value="ECO:0007669"/>
    <property type="project" value="InterPro"/>
</dbReference>
<evidence type="ECO:0000256" key="5">
    <source>
        <dbReference type="SAM" id="MobiDB-lite"/>
    </source>
</evidence>
<evidence type="ECO:0000313" key="8">
    <source>
        <dbReference type="EMBL" id="CAF9942675.1"/>
    </source>
</evidence>
<comment type="similarity">
    <text evidence="2 4">Belongs to the glycosyl hydrolase 31 family.</text>
</comment>
<feature type="domain" description="Glycosyl hydrolase family 31 C-terminal" evidence="7">
    <location>
        <begin position="797"/>
        <end position="910"/>
    </location>
</feature>
<evidence type="ECO:0000256" key="4">
    <source>
        <dbReference type="RuleBase" id="RU361185"/>
    </source>
</evidence>
<gene>
    <name evidence="8" type="ORF">IMSHALPRED_004463</name>
</gene>
<accession>A0A8H3J8Q5</accession>
<dbReference type="Gene3D" id="2.60.40.1180">
    <property type="entry name" value="Golgi alpha-mannosidase II"/>
    <property type="match status" value="1"/>
</dbReference>
<evidence type="ECO:0000256" key="3">
    <source>
        <dbReference type="ARBA" id="ARBA00012741"/>
    </source>
</evidence>
<protein>
    <recommendedName>
        <fullName evidence="3">alpha-glucosidase</fullName>
        <ecNumber evidence="3">3.2.1.20</ecNumber>
    </recommendedName>
</protein>
<organism evidence="8 9">
    <name type="scientific">Imshaugia aleurites</name>
    <dbReference type="NCBI Taxonomy" id="172621"/>
    <lineage>
        <taxon>Eukaryota</taxon>
        <taxon>Fungi</taxon>
        <taxon>Dikarya</taxon>
        <taxon>Ascomycota</taxon>
        <taxon>Pezizomycotina</taxon>
        <taxon>Lecanoromycetes</taxon>
        <taxon>OSLEUM clade</taxon>
        <taxon>Lecanoromycetidae</taxon>
        <taxon>Lecanorales</taxon>
        <taxon>Lecanorineae</taxon>
        <taxon>Parmeliaceae</taxon>
        <taxon>Imshaugia</taxon>
    </lineage>
</organism>
<evidence type="ECO:0000259" key="6">
    <source>
        <dbReference type="Pfam" id="PF01055"/>
    </source>
</evidence>
<dbReference type="PANTHER" id="PTHR22762:SF120">
    <property type="entry name" value="HETEROGLYCAN GLUCOSIDASE 1"/>
    <property type="match status" value="1"/>
</dbReference>
<keyword evidence="4" id="KW-0378">Hydrolase</keyword>
<evidence type="ECO:0000256" key="2">
    <source>
        <dbReference type="ARBA" id="ARBA00007806"/>
    </source>
</evidence>
<dbReference type="InterPro" id="IPR000322">
    <property type="entry name" value="Glyco_hydro_31_TIM"/>
</dbReference>
<dbReference type="InterPro" id="IPR011013">
    <property type="entry name" value="Gal_mutarotase_sf_dom"/>
</dbReference>
<feature type="domain" description="Glycoside hydrolase family 31 TIM barrel" evidence="6">
    <location>
        <begin position="350"/>
        <end position="788"/>
    </location>
</feature>
<evidence type="ECO:0000313" key="9">
    <source>
        <dbReference type="Proteomes" id="UP000664534"/>
    </source>
</evidence>
<name>A0A8H3J8Q5_9LECA</name>
<sequence>MAGLSDSMRFLKAEEFFAKTPNAKGPKSLTSASSTQSIDPKEPLRYAALLTFDQGSTCLFQFVTPQLWRLRFDPSAKNASDYSDANSRTIVQNSFADLVDELQIQLRRTDKAWNAPDAQPDSCWGTTFSETNDPSGWVLSSLRYPSQKDANAGTKGDVQIKAYFRKDPFQIQCTRIVQPQLDPYTALPGLSSSSVEQVIWQTSPTRTFLQSPEQPRATNIVLNVTKPGPAEYVGFGEQGGRTVMKSATLMNYFCYDNFNYKQVYNQGPLDAREPLYHSQPFFLELNGTPGYHNVTATLVDNYSQVFVDLGQSDSGRIALGIRFGVLDCYFLSADKVPELIWLFTSIVGRPRLKPRFILGHHQGAYGYANGPQLENVVSNYRKVGVPLDGLHIDVDFQHKYRTFTTDDGNFPDVKGMFGRLRNQGVKCCTNITPIISLDGYRTNDDPYATINAAWDQDDHTNPSKNFLIMDKRLLDGLQSQQAKDQQYLRYSTGQALVTCPSSMDRPRFKDGPDDYQFEENFNSGYPYHGGVSYGAELGIPGFYPDLNRQAVRENFWASQYEDLLNKGLEFVWQDMTTPAVAYCYGDMLGFPGRLLVSTDPYGQNPDVLPPQKAAIELWALYSYNLHKATYKALEHSETRKNKRNFIIGRGSSTGMHRFAGLWTGDNGSTWDFWRITVAQVIALGFSGISIAGVDMGGFTPGSDNGQWCDPDLFIRWYSGAFLLPWYRNHYNGKEGQKLFQEVYKFATIEQDYPQFQIADNQRDLYASVLPICKYYVRLRYSLMQALYDRMFENLINGLPIVRSMLITDPDDTSLFNQAAAFIDTQYLLGHYILVCPLMDSDDVNGGSRLIYLPRPDSWFSFNLRTEDDPNFVGVPLSAPVEGGSIFPFNARISSDPSHTPYITPIYIREGKSSITLYRLGGRSWFLMFLDDGVSRSSAPTDLPQHQNTGSPPDPNPDAKGEYQEVRVDQKTSANIRTITLTHIHNNYDPSTGIGNTYQVVIWMVADHDLSGQLIPLDPSPSVTFTDKQGSDVTGCSFEYRADIGATIASVPVTLASGTLAIKHSILENANGASGPSTTNAVNGAH</sequence>
<dbReference type="InterPro" id="IPR013780">
    <property type="entry name" value="Glyco_hydro_b"/>
</dbReference>
<dbReference type="SUPFAM" id="SSF51445">
    <property type="entry name" value="(Trans)glycosidases"/>
    <property type="match status" value="1"/>
</dbReference>
<dbReference type="SUPFAM" id="SSF74650">
    <property type="entry name" value="Galactose mutarotase-like"/>
    <property type="match status" value="1"/>
</dbReference>
<keyword evidence="9" id="KW-1185">Reference proteome</keyword>
<evidence type="ECO:0000259" key="7">
    <source>
        <dbReference type="Pfam" id="PF21365"/>
    </source>
</evidence>
<dbReference type="Gene3D" id="2.60.40.1760">
    <property type="entry name" value="glycosyl hydrolase (family 31)"/>
    <property type="match status" value="1"/>
</dbReference>
<reference evidence="8" key="1">
    <citation type="submission" date="2021-03" db="EMBL/GenBank/DDBJ databases">
        <authorList>
            <person name="Tagirdzhanova G."/>
        </authorList>
    </citation>
    <scope>NUCLEOTIDE SEQUENCE</scope>
</reference>